<keyword evidence="1" id="KW-0812">Transmembrane</keyword>
<reference evidence="2" key="1">
    <citation type="submission" date="2022-07" db="EMBL/GenBank/DDBJ databases">
        <authorList>
            <person name="Kouya T."/>
            <person name="Ishiyama Y."/>
        </authorList>
    </citation>
    <scope>NUCLEOTIDE SEQUENCE</scope>
    <source>
        <strain evidence="2">WR16-4</strain>
    </source>
</reference>
<accession>A0A9W6ETG6</accession>
<feature type="transmembrane region" description="Helical" evidence="1">
    <location>
        <begin position="64"/>
        <end position="85"/>
    </location>
</feature>
<organism evidence="2 3">
    <name type="scientific">Philodulcilactobacillus myokoensis</name>
    <dbReference type="NCBI Taxonomy" id="2929573"/>
    <lineage>
        <taxon>Bacteria</taxon>
        <taxon>Bacillati</taxon>
        <taxon>Bacillota</taxon>
        <taxon>Bacilli</taxon>
        <taxon>Lactobacillales</taxon>
        <taxon>Lactobacillaceae</taxon>
        <taxon>Philodulcilactobacillus</taxon>
    </lineage>
</organism>
<name>A0A9W6ETG6_9LACO</name>
<dbReference type="EMBL" id="BRPL01000002">
    <property type="protein sequence ID" value="GLB47243.1"/>
    <property type="molecule type" value="Genomic_DNA"/>
</dbReference>
<dbReference type="AlphaFoldDB" id="A0A9W6ETG6"/>
<reference evidence="2" key="2">
    <citation type="journal article" date="2023" name="PLoS ONE">
        <title>Philodulcilactobacillus myokoensis gen. nov., sp. nov., a fructophilic, acidophilic, and agar-phobic lactic acid bacterium isolated from fermented vegetable extracts.</title>
        <authorList>
            <person name="Kouya T."/>
            <person name="Ishiyama Y."/>
            <person name="Ohashi S."/>
            <person name="Kumakubo R."/>
            <person name="Yamazaki T."/>
            <person name="Otaki T."/>
        </authorList>
    </citation>
    <scope>NUCLEOTIDE SEQUENCE</scope>
    <source>
        <strain evidence="2">WR16-4</strain>
    </source>
</reference>
<evidence type="ECO:0000313" key="2">
    <source>
        <dbReference type="EMBL" id="GLB47243.1"/>
    </source>
</evidence>
<comment type="caution">
    <text evidence="2">The sequence shown here is derived from an EMBL/GenBank/DDBJ whole genome shotgun (WGS) entry which is preliminary data.</text>
</comment>
<gene>
    <name evidence="2" type="ORF">WR164_12220</name>
</gene>
<keyword evidence="1" id="KW-0472">Membrane</keyword>
<sequence>MDQRKKYVVRKPNSILKTILHLISFAILWAFVIFIIFINLGFIFGYYSDTMVSFYLVLNLDKVLYTKLILALITLIVIMVIYCLFRFRHLRRNRK</sequence>
<keyword evidence="1" id="KW-1133">Transmembrane helix</keyword>
<dbReference type="Proteomes" id="UP001144204">
    <property type="component" value="Unassembled WGS sequence"/>
</dbReference>
<keyword evidence="3" id="KW-1185">Reference proteome</keyword>
<protein>
    <submittedName>
        <fullName evidence="2">Uncharacterized protein</fullName>
    </submittedName>
</protein>
<feature type="transmembrane region" description="Helical" evidence="1">
    <location>
        <begin position="20"/>
        <end position="44"/>
    </location>
</feature>
<proteinExistence type="predicted"/>
<evidence type="ECO:0000256" key="1">
    <source>
        <dbReference type="SAM" id="Phobius"/>
    </source>
</evidence>
<evidence type="ECO:0000313" key="3">
    <source>
        <dbReference type="Proteomes" id="UP001144204"/>
    </source>
</evidence>